<dbReference type="InterPro" id="IPR006283">
    <property type="entry name" value="ThiL-like"/>
</dbReference>
<feature type="binding site" evidence="1">
    <location>
        <position position="53"/>
    </location>
    <ligand>
        <name>Mg(2+)</name>
        <dbReference type="ChEBI" id="CHEBI:18420"/>
        <label>1</label>
    </ligand>
</feature>
<dbReference type="GO" id="GO:0009030">
    <property type="term" value="F:thiamine-phosphate kinase activity"/>
    <property type="evidence" value="ECO:0007669"/>
    <property type="project" value="UniProtKB-UniRule"/>
</dbReference>
<dbReference type="GO" id="GO:0000287">
    <property type="term" value="F:magnesium ion binding"/>
    <property type="evidence" value="ECO:0007669"/>
    <property type="project" value="UniProtKB-UniRule"/>
</dbReference>
<dbReference type="OrthoDB" id="9802811at2"/>
<feature type="binding site" evidence="1">
    <location>
        <position position="133"/>
    </location>
    <ligand>
        <name>Mg(2+)</name>
        <dbReference type="ChEBI" id="CHEBI:18420"/>
        <label>1</label>
    </ligand>
</feature>
<name>A0A1R4JAT3_9MICO</name>
<evidence type="ECO:0000256" key="1">
    <source>
        <dbReference type="HAMAP-Rule" id="MF_02128"/>
    </source>
</evidence>
<comment type="function">
    <text evidence="1">Catalyzes the ATP-dependent phosphorylation of thiamine-monophosphate (TMP) to form thiamine-pyrophosphate (TPP), the active form of vitamin B1.</text>
</comment>
<feature type="binding site" evidence="1">
    <location>
        <position position="83"/>
    </location>
    <ligand>
        <name>Mg(2+)</name>
        <dbReference type="ChEBI" id="CHEBI:18420"/>
        <label>2</label>
    </ligand>
</feature>
<dbReference type="UniPathway" id="UPA00060">
    <property type="reaction ID" value="UER00142"/>
</dbReference>
<feature type="binding site" evidence="1">
    <location>
        <position position="61"/>
    </location>
    <ligand>
        <name>substrate</name>
    </ligand>
</feature>
<keyword evidence="1" id="KW-0784">Thiamine biosynthesis</keyword>
<dbReference type="SUPFAM" id="SSF56042">
    <property type="entry name" value="PurM C-terminal domain-like"/>
    <property type="match status" value="1"/>
</dbReference>
<comment type="caution">
    <text evidence="1">Lacks conserved residue(s) required for the propagation of feature annotation.</text>
</comment>
<dbReference type="CDD" id="cd02194">
    <property type="entry name" value="ThiL"/>
    <property type="match status" value="1"/>
</dbReference>
<dbReference type="PANTHER" id="PTHR30270">
    <property type="entry name" value="THIAMINE-MONOPHOSPHATE KINASE"/>
    <property type="match status" value="1"/>
</dbReference>
<comment type="similarity">
    <text evidence="1">Belongs to the thiamine-monophosphate kinase family.</text>
</comment>
<feature type="binding site" evidence="1">
    <location>
        <position position="236"/>
    </location>
    <ligand>
        <name>Mg(2+)</name>
        <dbReference type="ChEBI" id="CHEBI:18420"/>
        <label>3</label>
    </ligand>
</feature>
<dbReference type="Pfam" id="PF00586">
    <property type="entry name" value="AIRS"/>
    <property type="match status" value="1"/>
</dbReference>
<dbReference type="GO" id="GO:0009229">
    <property type="term" value="P:thiamine diphosphate biosynthetic process"/>
    <property type="evidence" value="ECO:0007669"/>
    <property type="project" value="UniProtKB-UniRule"/>
</dbReference>
<feature type="binding site" evidence="1">
    <location>
        <position position="278"/>
    </location>
    <ligand>
        <name>substrate</name>
    </ligand>
</feature>
<dbReference type="Gene3D" id="3.90.650.10">
    <property type="entry name" value="PurM-like C-terminal domain"/>
    <property type="match status" value="1"/>
</dbReference>
<organism evidence="3 4">
    <name type="scientific">Mycetocola reblochoni REB411</name>
    <dbReference type="NCBI Taxonomy" id="1255698"/>
    <lineage>
        <taxon>Bacteria</taxon>
        <taxon>Bacillati</taxon>
        <taxon>Actinomycetota</taxon>
        <taxon>Actinomycetes</taxon>
        <taxon>Micrococcales</taxon>
        <taxon>Microbacteriaceae</taxon>
        <taxon>Mycetocola</taxon>
    </lineage>
</organism>
<gene>
    <name evidence="1" type="primary">thiL</name>
    <name evidence="3" type="ORF">FM119_06475</name>
</gene>
<protein>
    <recommendedName>
        <fullName evidence="1">Thiamine-monophosphate kinase</fullName>
        <shortName evidence="1">TMP kinase</shortName>
        <shortName evidence="1">Thiamine-phosphate kinase</shortName>
        <ecNumber evidence="1">2.7.4.16</ecNumber>
    </recommendedName>
</protein>
<dbReference type="InterPro" id="IPR016188">
    <property type="entry name" value="PurM-like_N"/>
</dbReference>
<keyword evidence="1" id="KW-0460">Magnesium</keyword>
<feature type="binding site" evidence="1">
    <location>
        <position position="239"/>
    </location>
    <ligand>
        <name>Mg(2+)</name>
        <dbReference type="ChEBI" id="CHEBI:18420"/>
        <label>5</label>
    </ligand>
</feature>
<dbReference type="PIRSF" id="PIRSF005303">
    <property type="entry name" value="Thiam_monoph_kin"/>
    <property type="match status" value="1"/>
</dbReference>
<feature type="binding site" evidence="1">
    <location>
        <position position="54"/>
    </location>
    <ligand>
        <name>Mg(2+)</name>
        <dbReference type="ChEBI" id="CHEBI:18420"/>
        <label>2</label>
    </ligand>
</feature>
<reference evidence="4" key="1">
    <citation type="submission" date="2017-02" db="EMBL/GenBank/DDBJ databases">
        <authorList>
            <person name="Dridi B."/>
        </authorList>
    </citation>
    <scope>NUCLEOTIDE SEQUENCE [LARGE SCALE GENOMIC DNA]</scope>
    <source>
        <strain evidence="4">EB411</strain>
    </source>
</reference>
<proteinExistence type="inferred from homology"/>
<comment type="miscellaneous">
    <text evidence="1">Reaction mechanism of ThiL seems to utilize a direct, inline transfer of the gamma-phosphate of ATP to TMP rather than a phosphorylated enzyme intermediate.</text>
</comment>
<evidence type="ECO:0000313" key="4">
    <source>
        <dbReference type="Proteomes" id="UP000196778"/>
    </source>
</evidence>
<dbReference type="RefSeq" id="WP_087136865.1">
    <property type="nucleotide sequence ID" value="NZ_FUKR01000036.1"/>
</dbReference>
<keyword evidence="1 3" id="KW-0418">Kinase</keyword>
<dbReference type="EMBL" id="FUKR01000036">
    <property type="protein sequence ID" value="SJN29251.1"/>
    <property type="molecule type" value="Genomic_DNA"/>
</dbReference>
<evidence type="ECO:0000313" key="3">
    <source>
        <dbReference type="EMBL" id="SJN29251.1"/>
    </source>
</evidence>
<accession>A0A1R4JAT3</accession>
<feature type="domain" description="PurM-like N-terminal" evidence="2">
    <location>
        <begin position="36"/>
        <end position="148"/>
    </location>
</feature>
<comment type="catalytic activity">
    <reaction evidence="1">
        <text>thiamine phosphate + ATP = thiamine diphosphate + ADP</text>
        <dbReference type="Rhea" id="RHEA:15913"/>
        <dbReference type="ChEBI" id="CHEBI:30616"/>
        <dbReference type="ChEBI" id="CHEBI:37575"/>
        <dbReference type="ChEBI" id="CHEBI:58937"/>
        <dbReference type="ChEBI" id="CHEBI:456216"/>
        <dbReference type="EC" id="2.7.4.16"/>
    </reaction>
</comment>
<feature type="binding site" evidence="1">
    <location>
        <position position="83"/>
    </location>
    <ligand>
        <name>Mg(2+)</name>
        <dbReference type="ChEBI" id="CHEBI:18420"/>
        <label>4</label>
    </ligand>
</feature>
<evidence type="ECO:0000259" key="2">
    <source>
        <dbReference type="Pfam" id="PF00586"/>
    </source>
</evidence>
<dbReference type="EC" id="2.7.4.16" evidence="1"/>
<keyword evidence="1" id="KW-0547">Nucleotide-binding</keyword>
<feature type="binding site" evidence="1">
    <location>
        <position position="320"/>
    </location>
    <ligand>
        <name>substrate</name>
    </ligand>
</feature>
<keyword evidence="1" id="KW-0067">ATP-binding</keyword>
<dbReference type="HAMAP" id="MF_02128">
    <property type="entry name" value="TMP_kinase"/>
    <property type="match status" value="1"/>
</dbReference>
<dbReference type="PANTHER" id="PTHR30270:SF0">
    <property type="entry name" value="THIAMINE-MONOPHOSPHATE KINASE"/>
    <property type="match status" value="1"/>
</dbReference>
<feature type="binding site" evidence="1">
    <location>
        <position position="83"/>
    </location>
    <ligand>
        <name>Mg(2+)</name>
        <dbReference type="ChEBI" id="CHEBI:18420"/>
        <label>3</label>
    </ligand>
</feature>
<dbReference type="GO" id="GO:0009228">
    <property type="term" value="P:thiamine biosynthetic process"/>
    <property type="evidence" value="ECO:0007669"/>
    <property type="project" value="UniProtKB-KW"/>
</dbReference>
<keyword evidence="1" id="KW-0479">Metal-binding</keyword>
<dbReference type="NCBIfam" id="TIGR01379">
    <property type="entry name" value="thiL"/>
    <property type="match status" value="1"/>
</dbReference>
<sequence length="331" mass="33075">MDASSSATVDSAGEAAVLDAILRVLPEPSAQLLGPGDDAAVVAQPDGRVVVTTDLMVAGPDFRLAWSTGGDLGWKAAASNLADVAAMGAVPTALVVGLALPGDTAVGFVEDLARGLAEGCRAMAPGCGVVGGDLSVSDTLTIAVTAFGDLQGRAPVRRSGAGVGDTVALAGRAGRACEGLELLFRDGVDAQGVPDAARASRLRAERPEAILAQLRPEPPIVAGPVAARAGATAMMDVSDGLARDATRLAAASRVAIELDPALLGAFGGDIALVLRGGEDHALLACFPPGPLPEPFLPIGSVVDGRGVRVDGRAVGADSGWDPYRAWDGGRG</sequence>
<dbReference type="InterPro" id="IPR036921">
    <property type="entry name" value="PurM-like_N_sf"/>
</dbReference>
<feature type="binding site" evidence="1">
    <location>
        <position position="38"/>
    </location>
    <ligand>
        <name>Mg(2+)</name>
        <dbReference type="ChEBI" id="CHEBI:18420"/>
        <label>3</label>
    </ligand>
</feature>
<dbReference type="SUPFAM" id="SSF55326">
    <property type="entry name" value="PurM N-terminal domain-like"/>
    <property type="match status" value="1"/>
</dbReference>
<dbReference type="Gene3D" id="3.30.1330.10">
    <property type="entry name" value="PurM-like, N-terminal domain"/>
    <property type="match status" value="1"/>
</dbReference>
<feature type="binding site" evidence="1">
    <location>
        <position position="238"/>
    </location>
    <ligand>
        <name>ATP</name>
        <dbReference type="ChEBI" id="CHEBI:30616"/>
    </ligand>
</feature>
<keyword evidence="1 3" id="KW-0808">Transferase</keyword>
<feature type="binding site" evidence="1">
    <location>
        <position position="52"/>
    </location>
    <ligand>
        <name>Mg(2+)</name>
        <dbReference type="ChEBI" id="CHEBI:18420"/>
        <label>4</label>
    </ligand>
</feature>
<dbReference type="GO" id="GO:0005524">
    <property type="term" value="F:ATP binding"/>
    <property type="evidence" value="ECO:0007669"/>
    <property type="project" value="UniProtKB-UniRule"/>
</dbReference>
<dbReference type="AlphaFoldDB" id="A0A1R4JAT3"/>
<dbReference type="Proteomes" id="UP000196778">
    <property type="component" value="Unassembled WGS sequence"/>
</dbReference>
<dbReference type="InterPro" id="IPR036676">
    <property type="entry name" value="PurM-like_C_sf"/>
</dbReference>
<feature type="binding site" evidence="1">
    <location>
        <position position="158"/>
    </location>
    <ligand>
        <name>ATP</name>
        <dbReference type="ChEBI" id="CHEBI:30616"/>
    </ligand>
</feature>
<feature type="binding site" evidence="1">
    <location>
        <position position="38"/>
    </location>
    <ligand>
        <name>Mg(2+)</name>
        <dbReference type="ChEBI" id="CHEBI:18420"/>
        <label>4</label>
    </ligand>
</feature>
<feature type="binding site" evidence="1">
    <location>
        <position position="54"/>
    </location>
    <ligand>
        <name>Mg(2+)</name>
        <dbReference type="ChEBI" id="CHEBI:18420"/>
        <label>1</label>
    </ligand>
</feature>
<feature type="binding site" evidence="1">
    <location>
        <begin position="132"/>
        <end position="133"/>
    </location>
    <ligand>
        <name>ATP</name>
        <dbReference type="ChEBI" id="CHEBI:30616"/>
    </ligand>
</feature>
<comment type="pathway">
    <text evidence="1">Cofactor biosynthesis; thiamine diphosphate biosynthesis; thiamine diphosphate from thiamine phosphate: step 1/1.</text>
</comment>
<keyword evidence="4" id="KW-1185">Reference proteome</keyword>